<evidence type="ECO:0000256" key="1">
    <source>
        <dbReference type="SAM" id="SignalP"/>
    </source>
</evidence>
<dbReference type="Proteomes" id="UP000056453">
    <property type="component" value="Unassembled WGS sequence"/>
</dbReference>
<feature type="chain" id="PRO_5043845394" description="Type 1 fimbrial protein" evidence="1">
    <location>
        <begin position="27"/>
        <end position="96"/>
    </location>
</feature>
<dbReference type="AlphaFoldDB" id="A0AAW3MRE8"/>
<evidence type="ECO:0008006" key="4">
    <source>
        <dbReference type="Google" id="ProtNLM"/>
    </source>
</evidence>
<protein>
    <recommendedName>
        <fullName evidence="4">Type 1 fimbrial protein</fullName>
    </recommendedName>
</protein>
<evidence type="ECO:0000313" key="2">
    <source>
        <dbReference type="EMBL" id="KVP98164.1"/>
    </source>
</evidence>
<dbReference type="RefSeq" id="WP_059925231.1">
    <property type="nucleotide sequence ID" value="NZ_LPBG01000047.1"/>
</dbReference>
<comment type="caution">
    <text evidence="2">The sequence shown here is derived from an EMBL/GenBank/DDBJ whole genome shotgun (WGS) entry which is preliminary data.</text>
</comment>
<proteinExistence type="predicted"/>
<sequence>MFKRSILFRRAALAIVFAAHAGVAMANQGGKIHFVGSIVEPPCSTTMQVTDKAVSIQCPRDPAMVLSSASAGHNSAVNVRRYQVGPNAEVVEMAYH</sequence>
<feature type="signal peptide" evidence="1">
    <location>
        <begin position="1"/>
        <end position="26"/>
    </location>
</feature>
<reference evidence="2 3" key="1">
    <citation type="submission" date="2015-11" db="EMBL/GenBank/DDBJ databases">
        <title>Expanding the genomic diversity of Burkholderia species for the development of highly accurate diagnostics.</title>
        <authorList>
            <person name="Sahl J."/>
            <person name="Keim P."/>
            <person name="Wagner D."/>
        </authorList>
    </citation>
    <scope>NUCLEOTIDE SEQUENCE [LARGE SCALE GENOMIC DNA]</scope>
    <source>
        <strain evidence="2 3">MSMB1808WGS</strain>
    </source>
</reference>
<gene>
    <name evidence="2" type="ORF">WJ96_06215</name>
</gene>
<dbReference type="EMBL" id="LPBJ01000047">
    <property type="protein sequence ID" value="KVP98164.1"/>
    <property type="molecule type" value="Genomic_DNA"/>
</dbReference>
<organism evidence="2 3">
    <name type="scientific">Burkholderia ubonensis</name>
    <dbReference type="NCBI Taxonomy" id="101571"/>
    <lineage>
        <taxon>Bacteria</taxon>
        <taxon>Pseudomonadati</taxon>
        <taxon>Pseudomonadota</taxon>
        <taxon>Betaproteobacteria</taxon>
        <taxon>Burkholderiales</taxon>
        <taxon>Burkholderiaceae</taxon>
        <taxon>Burkholderia</taxon>
        <taxon>Burkholderia cepacia complex</taxon>
    </lineage>
</organism>
<name>A0AAW3MRE8_9BURK</name>
<evidence type="ECO:0000313" key="3">
    <source>
        <dbReference type="Proteomes" id="UP000056453"/>
    </source>
</evidence>
<accession>A0AAW3MRE8</accession>
<keyword evidence="3" id="KW-1185">Reference proteome</keyword>
<keyword evidence="1" id="KW-0732">Signal</keyword>